<dbReference type="EMBL" id="ODYU01010988">
    <property type="protein sequence ID" value="SOQ56444.1"/>
    <property type="molecule type" value="Genomic_DNA"/>
</dbReference>
<dbReference type="AlphaFoldDB" id="A0A2H1WVK1"/>
<organism evidence="2">
    <name type="scientific">Spodoptera frugiperda</name>
    <name type="common">Fall armyworm</name>
    <dbReference type="NCBI Taxonomy" id="7108"/>
    <lineage>
        <taxon>Eukaryota</taxon>
        <taxon>Metazoa</taxon>
        <taxon>Ecdysozoa</taxon>
        <taxon>Arthropoda</taxon>
        <taxon>Hexapoda</taxon>
        <taxon>Insecta</taxon>
        <taxon>Pterygota</taxon>
        <taxon>Neoptera</taxon>
        <taxon>Endopterygota</taxon>
        <taxon>Lepidoptera</taxon>
        <taxon>Glossata</taxon>
        <taxon>Ditrysia</taxon>
        <taxon>Noctuoidea</taxon>
        <taxon>Noctuidae</taxon>
        <taxon>Amphipyrinae</taxon>
        <taxon>Spodoptera</taxon>
    </lineage>
</organism>
<evidence type="ECO:0000256" key="1">
    <source>
        <dbReference type="SAM" id="MobiDB-lite"/>
    </source>
</evidence>
<protein>
    <submittedName>
        <fullName evidence="2">SFRICE_031318</fullName>
    </submittedName>
</protein>
<reference evidence="2" key="1">
    <citation type="submission" date="2016-07" db="EMBL/GenBank/DDBJ databases">
        <authorList>
            <person name="Bretaudeau A."/>
        </authorList>
    </citation>
    <scope>NUCLEOTIDE SEQUENCE</scope>
    <source>
        <strain evidence="2">Rice</strain>
        <tissue evidence="2">Whole body</tissue>
    </source>
</reference>
<sequence>MTVWESHASARMGRLDRSNTTASQKTDVKQRLRCVSLSGNALVKPLVFQVSMGGGDCLPSDPRNSQCRVTRAVTGAALRNASLAAAHITVYALDLDRSRNYGLPKALLGFQLKEQGVGTE</sequence>
<accession>A0A2H1WVK1</accession>
<evidence type="ECO:0000313" key="2">
    <source>
        <dbReference type="EMBL" id="SOQ56444.1"/>
    </source>
</evidence>
<proteinExistence type="predicted"/>
<gene>
    <name evidence="2" type="ORF">SFRICE_031318</name>
</gene>
<name>A0A2H1WVK1_SPOFR</name>
<feature type="region of interest" description="Disordered" evidence="1">
    <location>
        <begin position="1"/>
        <end position="24"/>
    </location>
</feature>